<accession>C3ZTL0</accession>
<feature type="compositionally biased region" description="Basic and acidic residues" evidence="1">
    <location>
        <begin position="338"/>
        <end position="350"/>
    </location>
</feature>
<organism>
    <name type="scientific">Branchiostoma floridae</name>
    <name type="common">Florida lancelet</name>
    <name type="synonym">Amphioxus</name>
    <dbReference type="NCBI Taxonomy" id="7739"/>
    <lineage>
        <taxon>Eukaryota</taxon>
        <taxon>Metazoa</taxon>
        <taxon>Chordata</taxon>
        <taxon>Cephalochordata</taxon>
        <taxon>Leptocardii</taxon>
        <taxon>Amphioxiformes</taxon>
        <taxon>Branchiostomatidae</taxon>
        <taxon>Branchiostoma</taxon>
    </lineage>
</organism>
<feature type="compositionally biased region" description="Basic and acidic residues" evidence="1">
    <location>
        <begin position="276"/>
        <end position="290"/>
    </location>
</feature>
<feature type="compositionally biased region" description="Polar residues" evidence="1">
    <location>
        <begin position="262"/>
        <end position="275"/>
    </location>
</feature>
<feature type="compositionally biased region" description="Polar residues" evidence="1">
    <location>
        <begin position="706"/>
        <end position="722"/>
    </location>
</feature>
<dbReference type="InterPro" id="IPR016024">
    <property type="entry name" value="ARM-type_fold"/>
</dbReference>
<dbReference type="AlphaFoldDB" id="C3ZTL0"/>
<evidence type="ECO:0000313" key="2">
    <source>
        <dbReference type="EMBL" id="EEN44117.1"/>
    </source>
</evidence>
<dbReference type="Gene3D" id="1.25.40.180">
    <property type="match status" value="1"/>
</dbReference>
<feature type="compositionally biased region" description="Polar residues" evidence="1">
    <location>
        <begin position="414"/>
        <end position="425"/>
    </location>
</feature>
<feature type="region of interest" description="Disordered" evidence="1">
    <location>
        <begin position="319"/>
        <end position="431"/>
    </location>
</feature>
<evidence type="ECO:0000256" key="1">
    <source>
        <dbReference type="SAM" id="MobiDB-lite"/>
    </source>
</evidence>
<dbReference type="EMBL" id="GG666678">
    <property type="protein sequence ID" value="EEN44117.1"/>
    <property type="molecule type" value="Genomic_DNA"/>
</dbReference>
<evidence type="ECO:0008006" key="3">
    <source>
        <dbReference type="Google" id="ProtNLM"/>
    </source>
</evidence>
<dbReference type="InParanoid" id="C3ZTL0"/>
<dbReference type="InterPro" id="IPR051367">
    <property type="entry name" value="mRNA_TranslReg/HistoneTransl"/>
</dbReference>
<feature type="region of interest" description="Disordered" evidence="1">
    <location>
        <begin position="691"/>
        <end position="728"/>
    </location>
</feature>
<feature type="compositionally biased region" description="Low complexity" evidence="1">
    <location>
        <begin position="29"/>
        <end position="40"/>
    </location>
</feature>
<reference evidence="2" key="1">
    <citation type="journal article" date="2008" name="Nature">
        <title>The amphioxus genome and the evolution of the chordate karyotype.</title>
        <authorList>
            <consortium name="US DOE Joint Genome Institute (JGI-PGF)"/>
            <person name="Putnam N.H."/>
            <person name="Butts T."/>
            <person name="Ferrier D.E.K."/>
            <person name="Furlong R.F."/>
            <person name="Hellsten U."/>
            <person name="Kawashima T."/>
            <person name="Robinson-Rechavi M."/>
            <person name="Shoguchi E."/>
            <person name="Terry A."/>
            <person name="Yu J.-K."/>
            <person name="Benito-Gutierrez E.L."/>
            <person name="Dubchak I."/>
            <person name="Garcia-Fernandez J."/>
            <person name="Gibson-Brown J.J."/>
            <person name="Grigoriev I.V."/>
            <person name="Horton A.C."/>
            <person name="de Jong P.J."/>
            <person name="Jurka J."/>
            <person name="Kapitonov V.V."/>
            <person name="Kohara Y."/>
            <person name="Kuroki Y."/>
            <person name="Lindquist E."/>
            <person name="Lucas S."/>
            <person name="Osoegawa K."/>
            <person name="Pennacchio L.A."/>
            <person name="Salamov A.A."/>
            <person name="Satou Y."/>
            <person name="Sauka-Spengler T."/>
            <person name="Schmutz J."/>
            <person name="Shin-I T."/>
            <person name="Toyoda A."/>
            <person name="Bronner-Fraser M."/>
            <person name="Fujiyama A."/>
            <person name="Holland L.Z."/>
            <person name="Holland P.W.H."/>
            <person name="Satoh N."/>
            <person name="Rokhsar D.S."/>
        </authorList>
    </citation>
    <scope>NUCLEOTIDE SEQUENCE [LARGE SCALE GENOMIC DNA]</scope>
    <source>
        <strain evidence="2">S238N-H82</strain>
        <tissue evidence="2">Testes</tissue>
    </source>
</reference>
<dbReference type="PANTHER" id="PTHR23254:SF15">
    <property type="entry name" value="POLYADENYLATE-BINDING PROTEIN-INTERACTING PROTEIN 1"/>
    <property type="match status" value="1"/>
</dbReference>
<sequence length="792" mass="86994">MDPSMNGEGENWWCQPQKSSPYMPECIASSSLPPSSSSSLNQNHYSGEPDLGEPPSEGVRDAGTPKLGLTDSQLLWLKDTMSSPPAASLNIHNPAAAETDAPPAHMKGMLAAREHILQQLGIGRGSLKKPSVSIPGGPVAPTTHPVQAWQSHVPVQAWQSHLNGQAWQSHVPEQARQSHVPVQAWQSHVPAQVRQSHVSGQASHAPEHTSVPTLADGSESNIYAAYVEGMYGGLAAAGGYAYPLNDTPPKPRHGSKDRGNKLAQTPPEQNNGLTKDNSKTPEKMQQDRLGVKILGMESYQTYVEKKVEEEPKKVKKIPWKEIKSNADHVPKSAASPVSRRDTREEQHGFKQDGTSQGGKCVSKEIAGNRGRQSLDMNRQGSRQWRQTPSKGTLTGAENGPAEQAQLGPHKDNVSSKPGSRRNSMSEVRAAQASPEVVKAEYDWRRFQLERKFKKVLDAQKEREEQVAAKDLWTIMKSDGGRLAEFPMPGAEVVLVDLLLTLAVEKDDTRLATVKLITVFCNLYQKSMDVLSSVLLEKQASYCKVSGATNAKRLYEGYSKTLGNLYLQARNNSSGQEFQDCVCGMMLKALEKWLHINTQVEEVVEVCTNCLCSLLRVVGSELDSTGRELMQLHFGTINNKILDETLPRVVRSSLLELALLRASGWVEQSSSQENGSQDDSEGSVVEEAEAVLRSNTTGENRTETDSKQPPTTANGDISKASSPQDEEKDHYKAVRAMLTDLSLEEFLPKFQENGIRDTTLQANRSELKTVLKESGFMPGTILEVMLYLDTHGW</sequence>
<protein>
    <recommendedName>
        <fullName evidence="3">MIF4G domain-containing protein</fullName>
    </recommendedName>
</protein>
<gene>
    <name evidence="2" type="ORF">BRAFLDRAFT_124942</name>
</gene>
<feature type="compositionally biased region" description="Basic and acidic residues" evidence="1">
    <location>
        <begin position="319"/>
        <end position="330"/>
    </location>
</feature>
<feature type="compositionally biased region" description="Polar residues" evidence="1">
    <location>
        <begin position="370"/>
        <end position="392"/>
    </location>
</feature>
<dbReference type="SUPFAM" id="SSF48371">
    <property type="entry name" value="ARM repeat"/>
    <property type="match status" value="1"/>
</dbReference>
<dbReference type="eggNOG" id="ENOG502SEXZ">
    <property type="taxonomic scope" value="Eukaryota"/>
</dbReference>
<feature type="region of interest" description="Disordered" evidence="1">
    <location>
        <begin position="194"/>
        <end position="215"/>
    </location>
</feature>
<feature type="region of interest" description="Disordered" evidence="1">
    <location>
        <begin position="245"/>
        <end position="290"/>
    </location>
</feature>
<name>C3ZTL0_BRAFL</name>
<proteinExistence type="predicted"/>
<dbReference type="PANTHER" id="PTHR23254">
    <property type="entry name" value="EIF4G DOMAIN PROTEIN"/>
    <property type="match status" value="1"/>
</dbReference>
<feature type="region of interest" description="Disordered" evidence="1">
    <location>
        <begin position="23"/>
        <end position="67"/>
    </location>
</feature>